<evidence type="ECO:0000313" key="1">
    <source>
        <dbReference type="EMBL" id="EPI74080.1"/>
    </source>
</evidence>
<proteinExistence type="predicted"/>
<accession>A0A656IMY3</accession>
<organism evidence="1 2">
    <name type="scientific">Salmonella enteritidis (strain 2009K0958)</name>
    <dbReference type="NCBI Taxonomy" id="1192586"/>
    <lineage>
        <taxon>Bacteria</taxon>
        <taxon>Pseudomonadati</taxon>
        <taxon>Pseudomonadota</taxon>
        <taxon>Gammaproteobacteria</taxon>
        <taxon>Enterobacterales</taxon>
        <taxon>Enterobacteriaceae</taxon>
        <taxon>Salmonella</taxon>
    </lineage>
</organism>
<dbReference type="Proteomes" id="UP000014535">
    <property type="component" value="Unassembled WGS sequence"/>
</dbReference>
<reference evidence="1 2" key="1">
    <citation type="submission" date="2013-04" db="EMBL/GenBank/DDBJ databases">
        <authorList>
            <person name="McClelland M."/>
            <person name="Porwollik S."/>
            <person name="Desai P."/>
            <person name="Cheng P."/>
            <person name="Wollam A."/>
            <person name="Pepin K."/>
            <person name="Palsikar V.B."/>
            <person name="Fulton L."/>
            <person name="Fulton R."/>
            <person name="Delehaunty K."/>
            <person name="Fronick C."/>
            <person name="Godfrey J."/>
            <person name="Waligorski J."/>
            <person name="Appelbaum E."/>
            <person name="Tomlinson C."/>
            <person name="Warren W."/>
            <person name="Sodergren E."/>
            <person name="Weinstock G."/>
            <person name="Wilson R.K."/>
        </authorList>
    </citation>
    <scope>NUCLEOTIDE SEQUENCE [LARGE SCALE GENOMIC DNA]</scope>
    <source>
        <strain evidence="1 2">2009K0958</strain>
    </source>
</reference>
<name>A0A656IMY3_SALE2</name>
<dbReference type="EMBL" id="ATFT01000022">
    <property type="protein sequence ID" value="EPI74080.1"/>
    <property type="molecule type" value="Genomic_DNA"/>
</dbReference>
<protein>
    <submittedName>
        <fullName evidence="1">Uncharacterized protein</fullName>
    </submittedName>
</protein>
<dbReference type="AlphaFoldDB" id="A0A656IMY3"/>
<sequence length="61" mass="6812">MAPALIRLVSRIGCRPDKTFTPLSGNMRIHHNILSIFSSFRFIVLFPALCKPGEPSRVSKS</sequence>
<gene>
    <name evidence="1" type="ORF">A673_01262</name>
</gene>
<comment type="caution">
    <text evidence="1">The sequence shown here is derived from an EMBL/GenBank/DDBJ whole genome shotgun (WGS) entry which is preliminary data.</text>
</comment>
<evidence type="ECO:0000313" key="2">
    <source>
        <dbReference type="Proteomes" id="UP000014535"/>
    </source>
</evidence>